<name>A0A285S9B2_9FIRM</name>
<dbReference type="AlphaFoldDB" id="A0A285S9B2"/>
<dbReference type="PANTHER" id="PTHR22916">
    <property type="entry name" value="GLYCOSYLTRANSFERASE"/>
    <property type="match status" value="1"/>
</dbReference>
<evidence type="ECO:0000259" key="1">
    <source>
        <dbReference type="Pfam" id="PF00535"/>
    </source>
</evidence>
<dbReference type="InterPro" id="IPR001173">
    <property type="entry name" value="Glyco_trans_2-like"/>
</dbReference>
<organism evidence="2 3">
    <name type="scientific">Pseudobutyrivibrio ruminis DSM 9787</name>
    <dbReference type="NCBI Taxonomy" id="1123011"/>
    <lineage>
        <taxon>Bacteria</taxon>
        <taxon>Bacillati</taxon>
        <taxon>Bacillota</taxon>
        <taxon>Clostridia</taxon>
        <taxon>Lachnospirales</taxon>
        <taxon>Lachnospiraceae</taxon>
        <taxon>Pseudobutyrivibrio</taxon>
    </lineage>
</organism>
<dbReference type="GO" id="GO:0016758">
    <property type="term" value="F:hexosyltransferase activity"/>
    <property type="evidence" value="ECO:0007669"/>
    <property type="project" value="UniProtKB-ARBA"/>
</dbReference>
<dbReference type="Proteomes" id="UP000219563">
    <property type="component" value="Unassembled WGS sequence"/>
</dbReference>
<reference evidence="2 3" key="1">
    <citation type="submission" date="2017-08" db="EMBL/GenBank/DDBJ databases">
        <authorList>
            <person name="de Groot N.N."/>
        </authorList>
    </citation>
    <scope>NUCLEOTIDE SEQUENCE [LARGE SCALE GENOMIC DNA]</scope>
    <source>
        <strain evidence="2 3">DSM 9787</strain>
    </source>
</reference>
<evidence type="ECO:0000313" key="2">
    <source>
        <dbReference type="EMBL" id="SOC03961.1"/>
    </source>
</evidence>
<feature type="domain" description="Glycosyltransferase 2-like" evidence="1">
    <location>
        <begin position="7"/>
        <end position="150"/>
    </location>
</feature>
<proteinExistence type="predicted"/>
<evidence type="ECO:0000313" key="3">
    <source>
        <dbReference type="Proteomes" id="UP000219563"/>
    </source>
</evidence>
<dbReference type="CDD" id="cd00761">
    <property type="entry name" value="Glyco_tranf_GTA_type"/>
    <property type="match status" value="1"/>
</dbReference>
<dbReference type="EMBL" id="OBMR01000006">
    <property type="protein sequence ID" value="SOC03961.1"/>
    <property type="molecule type" value="Genomic_DNA"/>
</dbReference>
<dbReference type="PANTHER" id="PTHR22916:SF3">
    <property type="entry name" value="UDP-GLCNAC:BETAGAL BETA-1,3-N-ACETYLGLUCOSAMINYLTRANSFERASE-LIKE PROTEIN 1"/>
    <property type="match status" value="1"/>
</dbReference>
<dbReference type="InterPro" id="IPR029044">
    <property type="entry name" value="Nucleotide-diphossugar_trans"/>
</dbReference>
<dbReference type="SUPFAM" id="SSF53448">
    <property type="entry name" value="Nucleotide-diphospho-sugar transferases"/>
    <property type="match status" value="1"/>
</dbReference>
<protein>
    <submittedName>
        <fullName evidence="2">Glycosyl transferase family 2</fullName>
    </submittedName>
</protein>
<accession>A0A285S9B2</accession>
<sequence>MTMKKLSIIIPSYNSYNTITRLIESINEGDNDSYVKVIVVDDHSNEDEQEKIKNYCDKYNNVIFAENDFGKKGAGGARNKGIELADTEWIMFADSDDYFLDGWFTNVNKYLNREKIEMVCFCVDGKRGEIYSDKVHKGIDNGDKLDVRVSYDPPWGKLYRLSMIKKNHIRFDEIKCSNDVMFSVRTGLTAQELVLDNSVIYYVDEVPGSITKDVSPESYLIRAEVVARKIVYMREALQYKEYKRMQDGLLFYWWRGALKKYGFITATKVYRLKAIYEIPFMPSIGHIIKRGLALIKRNQ</sequence>
<dbReference type="Gene3D" id="3.90.550.10">
    <property type="entry name" value="Spore Coat Polysaccharide Biosynthesis Protein SpsA, Chain A"/>
    <property type="match status" value="1"/>
</dbReference>
<dbReference type="Pfam" id="PF00535">
    <property type="entry name" value="Glycos_transf_2"/>
    <property type="match status" value="1"/>
</dbReference>
<gene>
    <name evidence="2" type="ORF">SAMN02910411_1982</name>
</gene>
<keyword evidence="2" id="KW-0808">Transferase</keyword>